<comment type="similarity">
    <text evidence="2">Belongs to the IL-17 family.</text>
</comment>
<organism evidence="6 7">
    <name type="scientific">Ataeniobius toweri</name>
    <dbReference type="NCBI Taxonomy" id="208326"/>
    <lineage>
        <taxon>Eukaryota</taxon>
        <taxon>Metazoa</taxon>
        <taxon>Chordata</taxon>
        <taxon>Craniata</taxon>
        <taxon>Vertebrata</taxon>
        <taxon>Euteleostomi</taxon>
        <taxon>Actinopterygii</taxon>
        <taxon>Neopterygii</taxon>
        <taxon>Teleostei</taxon>
        <taxon>Neoteleostei</taxon>
        <taxon>Acanthomorphata</taxon>
        <taxon>Ovalentaria</taxon>
        <taxon>Atherinomorphae</taxon>
        <taxon>Cyprinodontiformes</taxon>
        <taxon>Goodeidae</taxon>
        <taxon>Ataeniobius</taxon>
    </lineage>
</organism>
<gene>
    <name evidence="6" type="ORF">ATANTOWER_016312</name>
</gene>
<evidence type="ECO:0000256" key="4">
    <source>
        <dbReference type="ARBA" id="ARBA00022729"/>
    </source>
</evidence>
<comment type="subcellular location">
    <subcellularLocation>
        <location evidence="1">Secreted</location>
    </subcellularLocation>
</comment>
<dbReference type="SUPFAM" id="SSF57501">
    <property type="entry name" value="Cystine-knot cytokines"/>
    <property type="match status" value="1"/>
</dbReference>
<evidence type="ECO:0000256" key="2">
    <source>
        <dbReference type="ARBA" id="ARBA00007236"/>
    </source>
</evidence>
<keyword evidence="4 5" id="KW-0732">Signal</keyword>
<dbReference type="InterPro" id="IPR010345">
    <property type="entry name" value="IL-17_fam"/>
</dbReference>
<keyword evidence="7" id="KW-1185">Reference proteome</keyword>
<sequence>MPGTRTKPTTNQDLNVRNRSQAYTIMGKLQARIFLLCLLILHQCLAMPLSSQCVGETLCAYSLKDYYNQMVDLPKDINTRSLASWVYQEKTDLNRKPQVIFEAKCQDSQSGGSCNSALGLETIPVTLRMPVLRKNAACFPLPSYSVEFENITVACICALPRTQEEIAQGYRLRIAICCQRSQKAGMEEEAQCFLRRFVQEFPAALKEDRPLPVSSLSRKVSLEELHGESLELGQRLLAAR</sequence>
<reference evidence="6 7" key="1">
    <citation type="submission" date="2021-07" db="EMBL/GenBank/DDBJ databases">
        <authorList>
            <person name="Palmer J.M."/>
        </authorList>
    </citation>
    <scope>NUCLEOTIDE SEQUENCE [LARGE SCALE GENOMIC DNA]</scope>
    <source>
        <strain evidence="6 7">AT_MEX2019</strain>
        <tissue evidence="6">Muscle</tissue>
    </source>
</reference>
<dbReference type="Gene3D" id="2.10.90.10">
    <property type="entry name" value="Cystine-knot cytokines"/>
    <property type="match status" value="1"/>
</dbReference>
<evidence type="ECO:0000313" key="7">
    <source>
        <dbReference type="Proteomes" id="UP001345963"/>
    </source>
</evidence>
<evidence type="ECO:0000256" key="5">
    <source>
        <dbReference type="SAM" id="SignalP"/>
    </source>
</evidence>
<evidence type="ECO:0000256" key="3">
    <source>
        <dbReference type="ARBA" id="ARBA00022525"/>
    </source>
</evidence>
<feature type="chain" id="PRO_5045648177" evidence="5">
    <location>
        <begin position="47"/>
        <end position="240"/>
    </location>
</feature>
<evidence type="ECO:0000256" key="1">
    <source>
        <dbReference type="ARBA" id="ARBA00004613"/>
    </source>
</evidence>
<comment type="caution">
    <text evidence="6">The sequence shown here is derived from an EMBL/GenBank/DDBJ whole genome shotgun (WGS) entry which is preliminary data.</text>
</comment>
<accession>A0ABU7BTX6</accession>
<evidence type="ECO:0000313" key="6">
    <source>
        <dbReference type="EMBL" id="MED6254112.1"/>
    </source>
</evidence>
<dbReference type="Pfam" id="PF06083">
    <property type="entry name" value="IL17"/>
    <property type="match status" value="1"/>
</dbReference>
<dbReference type="EMBL" id="JAHUTI010069180">
    <property type="protein sequence ID" value="MED6254112.1"/>
    <property type="molecule type" value="Genomic_DNA"/>
</dbReference>
<dbReference type="Proteomes" id="UP001345963">
    <property type="component" value="Unassembled WGS sequence"/>
</dbReference>
<name>A0ABU7BTX6_9TELE</name>
<dbReference type="InterPro" id="IPR029034">
    <property type="entry name" value="Cystine-knot_cytokine"/>
</dbReference>
<keyword evidence="3" id="KW-0964">Secreted</keyword>
<proteinExistence type="inferred from homology"/>
<protein>
    <submittedName>
        <fullName evidence="6">Uncharacterized protein</fullName>
    </submittedName>
</protein>
<feature type="signal peptide" evidence="5">
    <location>
        <begin position="1"/>
        <end position="46"/>
    </location>
</feature>